<organism evidence="1 2">
    <name type="scientific">Nephila pilipes</name>
    <name type="common">Giant wood spider</name>
    <name type="synonym">Nephila maculata</name>
    <dbReference type="NCBI Taxonomy" id="299642"/>
    <lineage>
        <taxon>Eukaryota</taxon>
        <taxon>Metazoa</taxon>
        <taxon>Ecdysozoa</taxon>
        <taxon>Arthropoda</taxon>
        <taxon>Chelicerata</taxon>
        <taxon>Arachnida</taxon>
        <taxon>Araneae</taxon>
        <taxon>Araneomorphae</taxon>
        <taxon>Entelegynae</taxon>
        <taxon>Araneoidea</taxon>
        <taxon>Nephilidae</taxon>
        <taxon>Nephila</taxon>
    </lineage>
</organism>
<comment type="caution">
    <text evidence="1">The sequence shown here is derived from an EMBL/GenBank/DDBJ whole genome shotgun (WGS) entry which is preliminary data.</text>
</comment>
<reference evidence="1" key="1">
    <citation type="submission" date="2020-08" db="EMBL/GenBank/DDBJ databases">
        <title>Multicomponent nature underlies the extraordinary mechanical properties of spider dragline silk.</title>
        <authorList>
            <person name="Kono N."/>
            <person name="Nakamura H."/>
            <person name="Mori M."/>
            <person name="Yoshida Y."/>
            <person name="Ohtoshi R."/>
            <person name="Malay A.D."/>
            <person name="Moran D.A.P."/>
            <person name="Tomita M."/>
            <person name="Numata K."/>
            <person name="Arakawa K."/>
        </authorList>
    </citation>
    <scope>NUCLEOTIDE SEQUENCE</scope>
</reference>
<name>A0A8X6NQQ2_NEPPI</name>
<evidence type="ECO:0000313" key="2">
    <source>
        <dbReference type="Proteomes" id="UP000887013"/>
    </source>
</evidence>
<protein>
    <submittedName>
        <fullName evidence="1">Uncharacterized protein</fullName>
    </submittedName>
</protein>
<proteinExistence type="predicted"/>
<dbReference type="EMBL" id="BMAW01060587">
    <property type="protein sequence ID" value="GFT26815.1"/>
    <property type="molecule type" value="Genomic_DNA"/>
</dbReference>
<gene>
    <name evidence="1" type="ORF">NPIL_199031</name>
</gene>
<accession>A0A8X6NQQ2</accession>
<evidence type="ECO:0000313" key="1">
    <source>
        <dbReference type="EMBL" id="GFT26815.1"/>
    </source>
</evidence>
<dbReference type="AlphaFoldDB" id="A0A8X6NQQ2"/>
<sequence>MIRKPQPKRTHLSITNRYTLIQHIIALYQVANQQIRDPCAELESADFGAFALNAAKISPCHSSPPSLHFAIEDRSRAAPTPFSVVKGPFHCS</sequence>
<keyword evidence="2" id="KW-1185">Reference proteome</keyword>
<dbReference type="Proteomes" id="UP000887013">
    <property type="component" value="Unassembled WGS sequence"/>
</dbReference>